<dbReference type="RefSeq" id="WP_341273937.1">
    <property type="nucleotide sequence ID" value="NZ_SHKY01000001.1"/>
</dbReference>
<protein>
    <submittedName>
        <fullName evidence="1">Uncharacterized protein</fullName>
    </submittedName>
</protein>
<keyword evidence="2" id="KW-1185">Reference proteome</keyword>
<evidence type="ECO:0000313" key="2">
    <source>
        <dbReference type="Proteomes" id="UP000292564"/>
    </source>
</evidence>
<proteinExistence type="predicted"/>
<dbReference type="EMBL" id="SHKY01000001">
    <property type="protein sequence ID" value="RZU50814.1"/>
    <property type="molecule type" value="Genomic_DNA"/>
</dbReference>
<dbReference type="AlphaFoldDB" id="A0A4Q7ZJW9"/>
<evidence type="ECO:0000313" key="1">
    <source>
        <dbReference type="EMBL" id="RZU50814.1"/>
    </source>
</evidence>
<organism evidence="1 2">
    <name type="scientific">Krasilnikovia cinnamomea</name>
    <dbReference type="NCBI Taxonomy" id="349313"/>
    <lineage>
        <taxon>Bacteria</taxon>
        <taxon>Bacillati</taxon>
        <taxon>Actinomycetota</taxon>
        <taxon>Actinomycetes</taxon>
        <taxon>Micromonosporales</taxon>
        <taxon>Micromonosporaceae</taxon>
        <taxon>Krasilnikovia</taxon>
    </lineage>
</organism>
<gene>
    <name evidence="1" type="ORF">EV385_2600</name>
</gene>
<accession>A0A4Q7ZJW9</accession>
<name>A0A4Q7ZJW9_9ACTN</name>
<comment type="caution">
    <text evidence="1">The sequence shown here is derived from an EMBL/GenBank/DDBJ whole genome shotgun (WGS) entry which is preliminary data.</text>
</comment>
<sequence>MTIHIVDVHDRTHTCPADPTPHPIDSTRRLVDTVPGGPCRQPITGTAVPCGRRRPADQQCDACRTTVTVRHHTRDHLGPAPRTTVRPSTALAARPCEVCGLPLAAVLAHVGRHLLCRPTTETGAVA</sequence>
<dbReference type="Proteomes" id="UP000292564">
    <property type="component" value="Unassembled WGS sequence"/>
</dbReference>
<reference evidence="1 2" key="1">
    <citation type="submission" date="2019-02" db="EMBL/GenBank/DDBJ databases">
        <title>Sequencing the genomes of 1000 actinobacteria strains.</title>
        <authorList>
            <person name="Klenk H.-P."/>
        </authorList>
    </citation>
    <scope>NUCLEOTIDE SEQUENCE [LARGE SCALE GENOMIC DNA]</scope>
    <source>
        <strain evidence="1 2">DSM 45162</strain>
    </source>
</reference>